<keyword evidence="1" id="KW-0732">Signal</keyword>
<evidence type="ECO:0000313" key="2">
    <source>
        <dbReference type="EMBL" id="KAF2673070.1"/>
    </source>
</evidence>
<accession>A0A6A6UMP6</accession>
<sequence>MATNSLSCSAIALLLAVAVLWGYTHRNSNIALPTFGQPSPLRRRVVVNWRYLTNNGSIKFLTTKKFQVLPDDLAEQRGQASQALKTTSRLSTLPAEIRLKIYRELVTFRVDETILNNPCPAPFFREYCLFGVSAYLPEVSFEHVIFPDHIRLFGRYIWLEFLHEAARLNLAYVHHHPDRAAAIGDAISPRRWYIVKEPETGKGRVEELVFVERWGRNTHDIAGEVFLPDLSLLKVEIDIPYGVTKNYVEVPKHIATLEWLKDTLALIKERRRKFVPSLIPGPRIAMKPLVLVLNFNLIGQPASSTLTNKIQSHGRFRFQDSHAQRGSPAPLAY</sequence>
<protein>
    <submittedName>
        <fullName evidence="2">Uncharacterized protein</fullName>
    </submittedName>
</protein>
<proteinExistence type="predicted"/>
<dbReference type="Proteomes" id="UP000799302">
    <property type="component" value="Unassembled WGS sequence"/>
</dbReference>
<evidence type="ECO:0000313" key="3">
    <source>
        <dbReference type="Proteomes" id="UP000799302"/>
    </source>
</evidence>
<dbReference type="EMBL" id="MU004231">
    <property type="protein sequence ID" value="KAF2673070.1"/>
    <property type="molecule type" value="Genomic_DNA"/>
</dbReference>
<name>A0A6A6UMP6_9PEZI</name>
<reference evidence="2" key="1">
    <citation type="journal article" date="2020" name="Stud. Mycol.">
        <title>101 Dothideomycetes genomes: a test case for predicting lifestyles and emergence of pathogens.</title>
        <authorList>
            <person name="Haridas S."/>
            <person name="Albert R."/>
            <person name="Binder M."/>
            <person name="Bloem J."/>
            <person name="Labutti K."/>
            <person name="Salamov A."/>
            <person name="Andreopoulos B."/>
            <person name="Baker S."/>
            <person name="Barry K."/>
            <person name="Bills G."/>
            <person name="Bluhm B."/>
            <person name="Cannon C."/>
            <person name="Castanera R."/>
            <person name="Culley D."/>
            <person name="Daum C."/>
            <person name="Ezra D."/>
            <person name="Gonzalez J."/>
            <person name="Henrissat B."/>
            <person name="Kuo A."/>
            <person name="Liang C."/>
            <person name="Lipzen A."/>
            <person name="Lutzoni F."/>
            <person name="Magnuson J."/>
            <person name="Mondo S."/>
            <person name="Nolan M."/>
            <person name="Ohm R."/>
            <person name="Pangilinan J."/>
            <person name="Park H.-J."/>
            <person name="Ramirez L."/>
            <person name="Alfaro M."/>
            <person name="Sun H."/>
            <person name="Tritt A."/>
            <person name="Yoshinaga Y."/>
            <person name="Zwiers L.-H."/>
            <person name="Turgeon B."/>
            <person name="Goodwin S."/>
            <person name="Spatafora J."/>
            <person name="Crous P."/>
            <person name="Grigoriev I."/>
        </authorList>
    </citation>
    <scope>NUCLEOTIDE SEQUENCE</scope>
    <source>
        <strain evidence="2">CBS 115976</strain>
    </source>
</reference>
<organism evidence="2 3">
    <name type="scientific">Microthyrium microscopicum</name>
    <dbReference type="NCBI Taxonomy" id="703497"/>
    <lineage>
        <taxon>Eukaryota</taxon>
        <taxon>Fungi</taxon>
        <taxon>Dikarya</taxon>
        <taxon>Ascomycota</taxon>
        <taxon>Pezizomycotina</taxon>
        <taxon>Dothideomycetes</taxon>
        <taxon>Dothideomycetes incertae sedis</taxon>
        <taxon>Microthyriales</taxon>
        <taxon>Microthyriaceae</taxon>
        <taxon>Microthyrium</taxon>
    </lineage>
</organism>
<feature type="signal peptide" evidence="1">
    <location>
        <begin position="1"/>
        <end position="22"/>
    </location>
</feature>
<evidence type="ECO:0000256" key="1">
    <source>
        <dbReference type="SAM" id="SignalP"/>
    </source>
</evidence>
<feature type="chain" id="PRO_5025516096" evidence="1">
    <location>
        <begin position="23"/>
        <end position="333"/>
    </location>
</feature>
<dbReference type="AlphaFoldDB" id="A0A6A6UMP6"/>
<gene>
    <name evidence="2" type="ORF">BT63DRAFT_145689</name>
</gene>
<keyword evidence="3" id="KW-1185">Reference proteome</keyword>